<evidence type="ECO:0000313" key="2">
    <source>
        <dbReference type="Proteomes" id="UP000184388"/>
    </source>
</evidence>
<organism evidence="1 2">
    <name type="scientific">Streptomyces yunnanensis</name>
    <dbReference type="NCBI Taxonomy" id="156453"/>
    <lineage>
        <taxon>Bacteria</taxon>
        <taxon>Bacillati</taxon>
        <taxon>Actinomycetota</taxon>
        <taxon>Actinomycetes</taxon>
        <taxon>Kitasatosporales</taxon>
        <taxon>Streptomycetaceae</taxon>
        <taxon>Streptomyces</taxon>
    </lineage>
</organism>
<reference evidence="2" key="1">
    <citation type="submission" date="2016-11" db="EMBL/GenBank/DDBJ databases">
        <authorList>
            <person name="Jaros S."/>
            <person name="Januszkiewicz K."/>
            <person name="Wedrychowicz H."/>
        </authorList>
    </citation>
    <scope>NUCLEOTIDE SEQUENCE [LARGE SCALE GENOMIC DNA]</scope>
    <source>
        <strain evidence="2">CGMCC 4.3555</strain>
    </source>
</reference>
<protein>
    <submittedName>
        <fullName evidence="1">Uncharacterized protein</fullName>
    </submittedName>
</protein>
<accession>A0A9X8N7W1</accession>
<dbReference type="Proteomes" id="UP000184388">
    <property type="component" value="Unassembled WGS sequence"/>
</dbReference>
<comment type="caution">
    <text evidence="1">The sequence shown here is derived from an EMBL/GenBank/DDBJ whole genome shotgun (WGS) entry which is preliminary data.</text>
</comment>
<gene>
    <name evidence="1" type="ORF">SAMN05216268_126123</name>
</gene>
<dbReference type="EMBL" id="FRBK01000026">
    <property type="protein sequence ID" value="SHN24655.1"/>
    <property type="molecule type" value="Genomic_DNA"/>
</dbReference>
<name>A0A9X8N7W1_9ACTN</name>
<proteinExistence type="predicted"/>
<evidence type="ECO:0000313" key="1">
    <source>
        <dbReference type="EMBL" id="SHN24655.1"/>
    </source>
</evidence>
<dbReference type="AlphaFoldDB" id="A0A9X8N7W1"/>
<sequence length="95" mass="11104">MAWDGTFDWRQDTSVFARKWELYIKPENEIHVATAVVLDYGTQLHLHNEGYHKWYAESVLPIADQRENETDPIDLDKNIEAAKKLAELMVRAVFT</sequence>
<dbReference type="RefSeq" id="WP_073449057.1">
    <property type="nucleotide sequence ID" value="NZ_FRBK01000026.1"/>
</dbReference>